<dbReference type="InterPro" id="IPR036425">
    <property type="entry name" value="MoaB/Mog-like_dom_sf"/>
</dbReference>
<dbReference type="Proteomes" id="UP000011688">
    <property type="component" value="Unassembled WGS sequence"/>
</dbReference>
<protein>
    <submittedName>
        <fullName evidence="2">Molybdopterin binding domain protein</fullName>
    </submittedName>
</protein>
<dbReference type="Pfam" id="PF00994">
    <property type="entry name" value="MoCF_biosynth"/>
    <property type="match status" value="1"/>
</dbReference>
<feature type="domain" description="MoaB/Mog" evidence="1">
    <location>
        <begin position="18"/>
        <end position="162"/>
    </location>
</feature>
<dbReference type="GO" id="GO:0006777">
    <property type="term" value="P:Mo-molybdopterin cofactor biosynthetic process"/>
    <property type="evidence" value="ECO:0007669"/>
    <property type="project" value="InterPro"/>
</dbReference>
<dbReference type="SUPFAM" id="SSF53218">
    <property type="entry name" value="Molybdenum cofactor biosynthesis proteins"/>
    <property type="match status" value="1"/>
</dbReference>
<evidence type="ECO:0000313" key="2">
    <source>
        <dbReference type="EMBL" id="ELY60482.1"/>
    </source>
</evidence>
<evidence type="ECO:0000259" key="1">
    <source>
        <dbReference type="SMART" id="SM00852"/>
    </source>
</evidence>
<keyword evidence="3" id="KW-1185">Reference proteome</keyword>
<accession>L9XFU1</accession>
<dbReference type="PANTHER" id="PTHR43232:SF2">
    <property type="entry name" value="MOLYBDENUM COFACTOR BIOSYNTHESIS PROTEIN B"/>
    <property type="match status" value="1"/>
</dbReference>
<dbReference type="PANTHER" id="PTHR43232">
    <property type="entry name" value="MOLYBDENUM COFACTOR BIOSYNTHESIS PROTEIN B"/>
    <property type="match status" value="1"/>
</dbReference>
<evidence type="ECO:0000313" key="3">
    <source>
        <dbReference type="Proteomes" id="UP000011688"/>
    </source>
</evidence>
<comment type="caution">
    <text evidence="2">The sequence shown here is derived from an EMBL/GenBank/DDBJ whole genome shotgun (WGS) entry which is preliminary data.</text>
</comment>
<dbReference type="AlphaFoldDB" id="L9XFU1"/>
<dbReference type="eggNOG" id="arCOG00214">
    <property type="taxonomic scope" value="Archaea"/>
</dbReference>
<dbReference type="Gene3D" id="3.40.980.10">
    <property type="entry name" value="MoaB/Mog-like domain"/>
    <property type="match status" value="1"/>
</dbReference>
<dbReference type="InterPro" id="IPR012245">
    <property type="entry name" value="MoaB"/>
</dbReference>
<dbReference type="OrthoDB" id="205337at2157"/>
<dbReference type="PIRSF" id="PIRSF006443">
    <property type="entry name" value="MoaB"/>
    <property type="match status" value="1"/>
</dbReference>
<dbReference type="GO" id="GO:0005829">
    <property type="term" value="C:cytosol"/>
    <property type="evidence" value="ECO:0007669"/>
    <property type="project" value="TreeGrafter"/>
</dbReference>
<reference evidence="2 3" key="1">
    <citation type="journal article" date="2014" name="PLoS Genet.">
        <title>Phylogenetically driven sequencing of extremely halophilic archaea reveals strategies for static and dynamic osmo-response.</title>
        <authorList>
            <person name="Becker E.A."/>
            <person name="Seitzer P.M."/>
            <person name="Tritt A."/>
            <person name="Larsen D."/>
            <person name="Krusor M."/>
            <person name="Yao A.I."/>
            <person name="Wu D."/>
            <person name="Madern D."/>
            <person name="Eisen J.A."/>
            <person name="Darling A.E."/>
            <person name="Facciotti M.T."/>
        </authorList>
    </citation>
    <scope>NUCLEOTIDE SEQUENCE [LARGE SCALE GENOMIC DNA]</scope>
    <source>
        <strain evidence="2 3">DSM 10524</strain>
    </source>
</reference>
<proteinExistence type="predicted"/>
<name>L9XFU1_9EURY</name>
<gene>
    <name evidence="2" type="ORF">C491_04270</name>
</gene>
<dbReference type="STRING" id="1227497.C491_04270"/>
<dbReference type="EMBL" id="AOIB01000013">
    <property type="protein sequence ID" value="ELY60482.1"/>
    <property type="molecule type" value="Genomic_DNA"/>
</dbReference>
<dbReference type="InterPro" id="IPR001453">
    <property type="entry name" value="MoaB/Mog_dom"/>
</dbReference>
<organism evidence="2 3">
    <name type="scientific">Natronococcus amylolyticus DSM 10524</name>
    <dbReference type="NCBI Taxonomy" id="1227497"/>
    <lineage>
        <taxon>Archaea</taxon>
        <taxon>Methanobacteriati</taxon>
        <taxon>Methanobacteriota</taxon>
        <taxon>Stenosarchaea group</taxon>
        <taxon>Halobacteria</taxon>
        <taxon>Halobacteriales</taxon>
        <taxon>Natrialbaceae</taxon>
        <taxon>Natronococcus</taxon>
    </lineage>
</organism>
<sequence>METTEPDDDPGEELPGVGVVTIATNRSLTTDAAGETIEGILEERGFEVPMREHVGADHDKVQSIVSRMVDRNDVELVLTSGATSIEPDDVTLQAVRPLLDKELPTFNDLFSTLAYDAFGSHVIAARTLAGVSGDVPVFCLPGNRDAARLGLEKLVLPEATHLVALASEGETVADPEIEKEIKDE</sequence>
<dbReference type="SMART" id="SM00852">
    <property type="entry name" value="MoCF_biosynth"/>
    <property type="match status" value="1"/>
</dbReference>
<dbReference type="RefSeq" id="WP_005554028.1">
    <property type="nucleotide sequence ID" value="NZ_AOIB01000013.1"/>
</dbReference>